<keyword evidence="9" id="KW-0067">ATP-binding</keyword>
<dbReference type="SUPFAM" id="SSF52540">
    <property type="entry name" value="P-loop containing nucleoside triphosphate hydrolases"/>
    <property type="match status" value="1"/>
</dbReference>
<dbReference type="InterPro" id="IPR001267">
    <property type="entry name" value="Thymidine_kinase"/>
</dbReference>
<keyword evidence="3" id="KW-0237">DNA synthesis</keyword>
<dbReference type="AlphaFoldDB" id="I7M006"/>
<evidence type="ECO:0000256" key="6">
    <source>
        <dbReference type="ARBA" id="ARBA00022741"/>
    </source>
</evidence>
<dbReference type="KEGG" id="tet:TTHERM_00487030"/>
<feature type="transmembrane region" description="Helical" evidence="13">
    <location>
        <begin position="12"/>
        <end position="29"/>
    </location>
</feature>
<keyword evidence="4" id="KW-0808">Transferase</keyword>
<dbReference type="OrthoDB" id="439028at2759"/>
<feature type="compositionally biased region" description="Polar residues" evidence="12">
    <location>
        <begin position="281"/>
        <end position="303"/>
    </location>
</feature>
<feature type="region of interest" description="Disordered" evidence="12">
    <location>
        <begin position="274"/>
        <end position="330"/>
    </location>
</feature>
<evidence type="ECO:0000256" key="13">
    <source>
        <dbReference type="SAM" id="Phobius"/>
    </source>
</evidence>
<evidence type="ECO:0000256" key="11">
    <source>
        <dbReference type="RuleBase" id="RU004165"/>
    </source>
</evidence>
<dbReference type="FunFam" id="3.40.50.300:FF:000948">
    <property type="entry name" value="Thymidine kinase"/>
    <property type="match status" value="1"/>
</dbReference>
<keyword evidence="13" id="KW-0812">Transmembrane</keyword>
<evidence type="ECO:0000256" key="1">
    <source>
        <dbReference type="ARBA" id="ARBA00007587"/>
    </source>
</evidence>
<dbReference type="InterPro" id="IPR020633">
    <property type="entry name" value="Thymidine_kinase_CS"/>
</dbReference>
<comment type="catalytic activity">
    <reaction evidence="10">
        <text>thymidine + ATP = dTMP + ADP + H(+)</text>
        <dbReference type="Rhea" id="RHEA:19129"/>
        <dbReference type="ChEBI" id="CHEBI:15378"/>
        <dbReference type="ChEBI" id="CHEBI:17748"/>
        <dbReference type="ChEBI" id="CHEBI:30616"/>
        <dbReference type="ChEBI" id="CHEBI:63528"/>
        <dbReference type="ChEBI" id="CHEBI:456216"/>
        <dbReference type="EC" id="2.7.1.21"/>
    </reaction>
</comment>
<dbReference type="Gene3D" id="3.30.60.20">
    <property type="match status" value="1"/>
</dbReference>
<evidence type="ECO:0000256" key="10">
    <source>
        <dbReference type="ARBA" id="ARBA00048254"/>
    </source>
</evidence>
<evidence type="ECO:0000313" key="14">
    <source>
        <dbReference type="EMBL" id="EAR85252.2"/>
    </source>
</evidence>
<sequence length="330" mass="37851">MQLKQLIINIQIQLMIANMVILMLLSIIKPYLSCQPYVEEWLIIISFIFSRIKYLIQRLVFHNYSYKINQKKLTQSSKKKYIQMSISNKARGFISVYFGPMFSGKSTSLLNDILKYESEQKKVLVVGFAHDNRYSDEAEIVTHQHKKHHAVKCFELKEIEQQYKNYDVIAIDEGQFFLDIADKCDQYANDGKIVIVAALDATFQRKAFNQVLNLIPVAEKVIKLRGKCSSCEEDSSFSSRKIKSNLIELIGGEDLYEPLCRSCFLAKQSKQEELDQEDNSSDGTSGCYQEGQDQVQFAKNPNGENIDNEESNNSTNETISEVAEQIKIKS</sequence>
<dbReference type="PANTHER" id="PTHR11441">
    <property type="entry name" value="THYMIDINE KINASE"/>
    <property type="match status" value="1"/>
</dbReference>
<protein>
    <recommendedName>
        <fullName evidence="2">thymidine kinase</fullName>
        <ecNumber evidence="2">2.7.1.21</ecNumber>
    </recommendedName>
</protein>
<dbReference type="EMBL" id="GG662587">
    <property type="protein sequence ID" value="EAR85252.2"/>
    <property type="molecule type" value="Genomic_DNA"/>
</dbReference>
<dbReference type="GO" id="GO:0071897">
    <property type="term" value="P:DNA biosynthetic process"/>
    <property type="evidence" value="ECO:0007669"/>
    <property type="project" value="UniProtKB-KW"/>
</dbReference>
<dbReference type="PANTHER" id="PTHR11441:SF0">
    <property type="entry name" value="THYMIDINE KINASE, CYTOSOLIC"/>
    <property type="match status" value="1"/>
</dbReference>
<evidence type="ECO:0000256" key="3">
    <source>
        <dbReference type="ARBA" id="ARBA00022634"/>
    </source>
</evidence>
<dbReference type="GO" id="GO:0046872">
    <property type="term" value="F:metal ion binding"/>
    <property type="evidence" value="ECO:0007669"/>
    <property type="project" value="UniProtKB-KW"/>
</dbReference>
<evidence type="ECO:0000256" key="4">
    <source>
        <dbReference type="ARBA" id="ARBA00022679"/>
    </source>
</evidence>
<dbReference type="Pfam" id="PF00265">
    <property type="entry name" value="TK"/>
    <property type="match status" value="1"/>
</dbReference>
<feature type="compositionally biased region" description="Low complexity" evidence="12">
    <location>
        <begin position="311"/>
        <end position="321"/>
    </location>
</feature>
<keyword evidence="8" id="KW-0862">Zinc</keyword>
<evidence type="ECO:0000256" key="5">
    <source>
        <dbReference type="ARBA" id="ARBA00022723"/>
    </source>
</evidence>
<keyword evidence="7 14" id="KW-0418">Kinase</keyword>
<comment type="similarity">
    <text evidence="1 11">Belongs to the thymidine kinase family.</text>
</comment>
<keyword evidence="13" id="KW-1133">Transmembrane helix</keyword>
<gene>
    <name evidence="14" type="ORF">TTHERM_00487030</name>
</gene>
<dbReference type="InParanoid" id="I7M006"/>
<reference evidence="15" key="1">
    <citation type="journal article" date="2006" name="PLoS Biol.">
        <title>Macronuclear genome sequence of the ciliate Tetrahymena thermophila, a model eukaryote.</title>
        <authorList>
            <person name="Eisen J.A."/>
            <person name="Coyne R.S."/>
            <person name="Wu M."/>
            <person name="Wu D."/>
            <person name="Thiagarajan M."/>
            <person name="Wortman J.R."/>
            <person name="Badger J.H."/>
            <person name="Ren Q."/>
            <person name="Amedeo P."/>
            <person name="Jones K.M."/>
            <person name="Tallon L.J."/>
            <person name="Delcher A.L."/>
            <person name="Salzberg S.L."/>
            <person name="Silva J.C."/>
            <person name="Haas B.J."/>
            <person name="Majoros W.H."/>
            <person name="Farzad M."/>
            <person name="Carlton J.M."/>
            <person name="Smith R.K. Jr."/>
            <person name="Garg J."/>
            <person name="Pearlman R.E."/>
            <person name="Karrer K.M."/>
            <person name="Sun L."/>
            <person name="Manning G."/>
            <person name="Elde N.C."/>
            <person name="Turkewitz A.P."/>
            <person name="Asai D.J."/>
            <person name="Wilkes D.E."/>
            <person name="Wang Y."/>
            <person name="Cai H."/>
            <person name="Collins K."/>
            <person name="Stewart B.A."/>
            <person name="Lee S.R."/>
            <person name="Wilamowska K."/>
            <person name="Weinberg Z."/>
            <person name="Ruzzo W.L."/>
            <person name="Wloga D."/>
            <person name="Gaertig J."/>
            <person name="Frankel J."/>
            <person name="Tsao C.-C."/>
            <person name="Gorovsky M.A."/>
            <person name="Keeling P.J."/>
            <person name="Waller R.F."/>
            <person name="Patron N.J."/>
            <person name="Cherry J.M."/>
            <person name="Stover N.A."/>
            <person name="Krieger C.J."/>
            <person name="del Toro C."/>
            <person name="Ryder H.F."/>
            <person name="Williamson S.C."/>
            <person name="Barbeau R.A."/>
            <person name="Hamilton E.P."/>
            <person name="Orias E."/>
        </authorList>
    </citation>
    <scope>NUCLEOTIDE SEQUENCE [LARGE SCALE GENOMIC DNA]</scope>
    <source>
        <strain evidence="15">SB210</strain>
    </source>
</reference>
<evidence type="ECO:0000313" key="15">
    <source>
        <dbReference type="Proteomes" id="UP000009168"/>
    </source>
</evidence>
<organism evidence="14 15">
    <name type="scientific">Tetrahymena thermophila (strain SB210)</name>
    <dbReference type="NCBI Taxonomy" id="312017"/>
    <lineage>
        <taxon>Eukaryota</taxon>
        <taxon>Sar</taxon>
        <taxon>Alveolata</taxon>
        <taxon>Ciliophora</taxon>
        <taxon>Intramacronucleata</taxon>
        <taxon>Oligohymenophorea</taxon>
        <taxon>Hymenostomatida</taxon>
        <taxon>Tetrahymenina</taxon>
        <taxon>Tetrahymenidae</taxon>
        <taxon>Tetrahymena</taxon>
    </lineage>
</organism>
<evidence type="ECO:0000256" key="8">
    <source>
        <dbReference type="ARBA" id="ARBA00022833"/>
    </source>
</evidence>
<evidence type="ECO:0000256" key="9">
    <source>
        <dbReference type="ARBA" id="ARBA00022840"/>
    </source>
</evidence>
<dbReference type="Gene3D" id="3.40.50.300">
    <property type="entry name" value="P-loop containing nucleotide triphosphate hydrolases"/>
    <property type="match status" value="1"/>
</dbReference>
<name>I7M006_TETTS</name>
<evidence type="ECO:0000256" key="7">
    <source>
        <dbReference type="ARBA" id="ARBA00022777"/>
    </source>
</evidence>
<dbReference type="SUPFAM" id="SSF57716">
    <property type="entry name" value="Glucocorticoid receptor-like (DNA-binding domain)"/>
    <property type="match status" value="1"/>
</dbReference>
<keyword evidence="6" id="KW-0547">Nucleotide-binding</keyword>
<dbReference type="RefSeq" id="XP_001032915.2">
    <property type="nucleotide sequence ID" value="XM_001032915.3"/>
</dbReference>
<evidence type="ECO:0000256" key="2">
    <source>
        <dbReference type="ARBA" id="ARBA00012118"/>
    </source>
</evidence>
<keyword evidence="13" id="KW-0472">Membrane</keyword>
<dbReference type="InterPro" id="IPR027417">
    <property type="entry name" value="P-loop_NTPase"/>
</dbReference>
<dbReference type="GeneID" id="7838938"/>
<dbReference type="Proteomes" id="UP000009168">
    <property type="component" value="Unassembled WGS sequence"/>
</dbReference>
<keyword evidence="15" id="KW-1185">Reference proteome</keyword>
<evidence type="ECO:0000256" key="12">
    <source>
        <dbReference type="SAM" id="MobiDB-lite"/>
    </source>
</evidence>
<dbReference type="EC" id="2.7.1.21" evidence="2"/>
<accession>I7M006</accession>
<proteinExistence type="inferred from homology"/>
<dbReference type="GO" id="GO:0004797">
    <property type="term" value="F:thymidine kinase activity"/>
    <property type="evidence" value="ECO:0007669"/>
    <property type="project" value="UniProtKB-EC"/>
</dbReference>
<dbReference type="eggNOG" id="KOG3125">
    <property type="taxonomic scope" value="Eukaryota"/>
</dbReference>
<dbReference type="STRING" id="312017.I7M006"/>
<dbReference type="GO" id="GO:0005524">
    <property type="term" value="F:ATP binding"/>
    <property type="evidence" value="ECO:0007669"/>
    <property type="project" value="UniProtKB-KW"/>
</dbReference>
<keyword evidence="5" id="KW-0479">Metal-binding</keyword>
<dbReference type="PROSITE" id="PS00603">
    <property type="entry name" value="TK_CELLULAR_TYPE"/>
    <property type="match status" value="1"/>
</dbReference>
<dbReference type="GO" id="GO:0046104">
    <property type="term" value="P:thymidine metabolic process"/>
    <property type="evidence" value="ECO:0007669"/>
    <property type="project" value="TreeGrafter"/>
</dbReference>